<protein>
    <submittedName>
        <fullName evidence="4">Uncharacterized protein</fullName>
    </submittedName>
</protein>
<name>A0ABQ9XK25_9EUKA</name>
<reference evidence="4 5" key="1">
    <citation type="journal article" date="2022" name="bioRxiv">
        <title>Genomics of Preaxostyla Flagellates Illuminates Evolutionary Transitions and the Path Towards Mitochondrial Loss.</title>
        <authorList>
            <person name="Novak L.V.F."/>
            <person name="Treitli S.C."/>
            <person name="Pyrih J."/>
            <person name="Halakuc P."/>
            <person name="Pipaliya S.V."/>
            <person name="Vacek V."/>
            <person name="Brzon O."/>
            <person name="Soukal P."/>
            <person name="Eme L."/>
            <person name="Dacks J.B."/>
            <person name="Karnkowska A."/>
            <person name="Elias M."/>
            <person name="Hampl V."/>
        </authorList>
    </citation>
    <scope>NUCLEOTIDE SEQUENCE [LARGE SCALE GENOMIC DNA]</scope>
    <source>
        <strain evidence="4">NAU3</strain>
        <tissue evidence="4">Gut</tissue>
    </source>
</reference>
<evidence type="ECO:0000256" key="2">
    <source>
        <dbReference type="ARBA" id="ARBA00022803"/>
    </source>
</evidence>
<proteinExistence type="predicted"/>
<dbReference type="InterPro" id="IPR011990">
    <property type="entry name" value="TPR-like_helical_dom_sf"/>
</dbReference>
<sequence length="1655" mass="180171">MTSESLAIALAVHDCSALQGQKSTVSFKIGAYSAESEPVDTIPTDNGRTCTYNFVTKIENIPLTEDFINQLASVPVVFQFNEYFEPLNKKDAKGAKPAAPAKPVSKGVGAPFPASGEPLQPASQTTAELLADWQKKVIGTVEVPLQAFIANCGFTNLDTDRIPIRPLPTPVDPTPASKGAKKPEKKPTTSVPDEIIDESTLPTTHIRIEFSQPLCELIDLRKWNAITIAVGGLFGLPSVWESRMQDNTPHNQLGTLFSLAFPLPFTRRDALAISNTFDAGQSTIETTTQTGSNPTNTDPIPSVLYAEAGKFVPPVSKLIQQIQEQQDLLAQEQAARLTQEHANEEAEPNANELSQMINTSFVMPPEALALPVSSASGQDAAGDSPSVWNIPEEGIPPISLLGEDDINFPIQHLHYASSEWRRPHVCFSGDLQPITKPTQGIPQTVLPHSSPLLGEESTIPLLLPTVDDLNSEKLSNQAQGEGEESNLTSSLPTTFTNNNSLTKSQKQSLGLPFFTPQDFPSPTDILDLFADAQPPFPQLIVSTPGHEPAIYRRILSPESVEHLKVYCTEKQKLPPQQQSSVVYETDKAILQSVISQQSQSQIDDKAKNVQQATPTATVQPLSVMVGLDNPVLPPPSSLPLFVERTAQIDNPSQPPQYRHSAAAFIPMEKLVVPGTTSFCVRAPLFDMNNQGQILDPKTQPPPSVDPAVAGKAAPAKVVKGGKGQDAGKDFDDGIGGDLAIGLSKGFVVIGICLERALFGAECDPNVENPQDRKPTAQTRILTPPEVIPSAHYSDSANIDLDNTDISSIPTQLAAAALKEEKHHRDTKQSFPALSIPSLSSLSNAILTAIVTIAQTANSSHQNTSKPQSIIIDDAPTQRSLLSMSEENTEATRLLNTLKENRILPSLQAQLEYALLHFIRETRSKQHQNGKPDAVPVSPSQISHSDFTPGEMDPNCVDFAGTLSTEVTESLNILIDSIKHFLSPSDSQASIDGKDQYPVKRRVSAPNAITDKNRTRETEKASTDSSSDTFGTKLLSSVVASFISTSSEYLLSTYPTLLPTPHLLSLFDEAKIHTPASALSYLDTLLAIQPQNARLWHQRGVFLLQHRDTFRAEECFHRALTYVGDISAARSSAGDLDKDGKVQKGQDRRRESPYFDSSLNITSGAPNEMLSAALPLLSLGCIKASNFRTVSEAESFFTNVVVEHERKNAFCWAILGVYYSITGKDDEAKHSFQMTQQLKQANTQPSANPRHVGQGLGEPGKMKRGLSTVGRVPSSPGQSFNQPLDDGKLNLNLDKLDNRGQDDKATGICGVGYDKPQFNRFTIPVLSQPLTTTSLGHDPFCLELAQFVFEQCGSIDMAERIVEMDLNRTGLSSFISPPPAQTNKPVQLRIQLQINTGDGLAPFDSSIFEDNPTQIGSATPISHDPFANPFSGGANATQEAFNSASTSDSFAYPTAPGLVWMARLALERRDFGRADRLLTKASECQKDFGDADRWRSHCLYDQGEIEAALPIYKKLTETPHVDPLVSFRYGSILFSKSRVVEAKSFFALSCSIWPTSTAFAQLAMCALSLGDENETEKMLNVAARYNPNSADVNAILAIVELRKEFPQDIEKTVFRSINDGNPNINLLAILLQTLQEKEMTDLQEMVQAKIESMSQE</sequence>
<evidence type="ECO:0000256" key="1">
    <source>
        <dbReference type="ARBA" id="ARBA00022737"/>
    </source>
</evidence>
<comment type="caution">
    <text evidence="4">The sequence shown here is derived from an EMBL/GenBank/DDBJ whole genome shotgun (WGS) entry which is preliminary data.</text>
</comment>
<evidence type="ECO:0000313" key="5">
    <source>
        <dbReference type="Proteomes" id="UP001281761"/>
    </source>
</evidence>
<dbReference type="SUPFAM" id="SSF48452">
    <property type="entry name" value="TPR-like"/>
    <property type="match status" value="2"/>
</dbReference>
<dbReference type="InterPro" id="IPR019734">
    <property type="entry name" value="TPR_rpt"/>
</dbReference>
<feature type="region of interest" description="Disordered" evidence="3">
    <location>
        <begin position="1239"/>
        <end position="1259"/>
    </location>
</feature>
<dbReference type="PANTHER" id="PTHR44314:SF1">
    <property type="entry name" value="CILIA- AND FLAGELLA-ASSOCIATED PROTEIN 70"/>
    <property type="match status" value="1"/>
</dbReference>
<keyword evidence="2" id="KW-0802">TPR repeat</keyword>
<feature type="compositionally biased region" description="Basic and acidic residues" evidence="3">
    <location>
        <begin position="1010"/>
        <end position="1021"/>
    </location>
</feature>
<feature type="region of interest" description="Disordered" evidence="3">
    <location>
        <begin position="91"/>
        <end position="121"/>
    </location>
</feature>
<organism evidence="4 5">
    <name type="scientific">Blattamonas nauphoetae</name>
    <dbReference type="NCBI Taxonomy" id="2049346"/>
    <lineage>
        <taxon>Eukaryota</taxon>
        <taxon>Metamonada</taxon>
        <taxon>Preaxostyla</taxon>
        <taxon>Oxymonadida</taxon>
        <taxon>Blattamonas</taxon>
    </lineage>
</organism>
<accession>A0ABQ9XK25</accession>
<evidence type="ECO:0000313" key="4">
    <source>
        <dbReference type="EMBL" id="KAK2952778.1"/>
    </source>
</evidence>
<feature type="region of interest" description="Disordered" evidence="3">
    <location>
        <begin position="165"/>
        <end position="192"/>
    </location>
</feature>
<gene>
    <name evidence="4" type="ORF">BLNAU_12246</name>
</gene>
<dbReference type="EMBL" id="JARBJD010000099">
    <property type="protein sequence ID" value="KAK2952778.1"/>
    <property type="molecule type" value="Genomic_DNA"/>
</dbReference>
<dbReference type="Gene3D" id="1.25.40.10">
    <property type="entry name" value="Tetratricopeptide repeat domain"/>
    <property type="match status" value="2"/>
</dbReference>
<dbReference type="PANTHER" id="PTHR44314">
    <property type="entry name" value="CILIA- AND FLAGELLA-ASSOCIATED PROTEIN 70"/>
    <property type="match status" value="1"/>
</dbReference>
<dbReference type="Proteomes" id="UP001281761">
    <property type="component" value="Unassembled WGS sequence"/>
</dbReference>
<keyword evidence="5" id="KW-1185">Reference proteome</keyword>
<dbReference type="SMART" id="SM00028">
    <property type="entry name" value="TPR"/>
    <property type="match status" value="3"/>
</dbReference>
<dbReference type="InterPro" id="IPR052628">
    <property type="entry name" value="CFAP70"/>
</dbReference>
<keyword evidence="1" id="KW-0677">Repeat</keyword>
<feature type="region of interest" description="Disordered" evidence="3">
    <location>
        <begin position="999"/>
        <end position="1027"/>
    </location>
</feature>
<evidence type="ECO:0000256" key="3">
    <source>
        <dbReference type="SAM" id="MobiDB-lite"/>
    </source>
</evidence>